<keyword evidence="3 5" id="KW-1133">Transmembrane helix</keyword>
<dbReference type="PANTHER" id="PTHR37422:SF13">
    <property type="entry name" value="LIPOPOLYSACCHARIDE BIOSYNTHESIS PROTEIN PA4999-RELATED"/>
    <property type="match status" value="1"/>
</dbReference>
<keyword evidence="8" id="KW-1185">Reference proteome</keyword>
<organism evidence="7 8">
    <name type="scientific">Alkalibacillus filiformis</name>
    <dbReference type="NCBI Taxonomy" id="200990"/>
    <lineage>
        <taxon>Bacteria</taxon>
        <taxon>Bacillati</taxon>
        <taxon>Bacillota</taxon>
        <taxon>Bacilli</taxon>
        <taxon>Bacillales</taxon>
        <taxon>Bacillaceae</taxon>
        <taxon>Alkalibacillus</taxon>
    </lineage>
</organism>
<feature type="transmembrane region" description="Helical" evidence="5">
    <location>
        <begin position="99"/>
        <end position="119"/>
    </location>
</feature>
<evidence type="ECO:0000313" key="8">
    <source>
        <dbReference type="Proteomes" id="UP001236723"/>
    </source>
</evidence>
<evidence type="ECO:0000256" key="4">
    <source>
        <dbReference type="ARBA" id="ARBA00023136"/>
    </source>
</evidence>
<feature type="transmembrane region" description="Helical" evidence="5">
    <location>
        <begin position="220"/>
        <end position="237"/>
    </location>
</feature>
<dbReference type="EMBL" id="JAUSUP010000007">
    <property type="protein sequence ID" value="MDQ0352368.1"/>
    <property type="molecule type" value="Genomic_DNA"/>
</dbReference>
<proteinExistence type="predicted"/>
<feature type="domain" description="O-antigen ligase-related" evidence="6">
    <location>
        <begin position="206"/>
        <end position="355"/>
    </location>
</feature>
<dbReference type="Proteomes" id="UP001236723">
    <property type="component" value="Unassembled WGS sequence"/>
</dbReference>
<feature type="transmembrane region" description="Helical" evidence="5">
    <location>
        <begin position="67"/>
        <end position="84"/>
    </location>
</feature>
<feature type="transmembrane region" description="Helical" evidence="5">
    <location>
        <begin position="342"/>
        <end position="363"/>
    </location>
</feature>
<evidence type="ECO:0000313" key="7">
    <source>
        <dbReference type="EMBL" id="MDQ0352368.1"/>
    </source>
</evidence>
<keyword evidence="4 5" id="KW-0472">Membrane</keyword>
<accession>A0ABU0DV92</accession>
<evidence type="ECO:0000256" key="5">
    <source>
        <dbReference type="SAM" id="Phobius"/>
    </source>
</evidence>
<feature type="transmembrane region" description="Helical" evidence="5">
    <location>
        <begin position="35"/>
        <end position="55"/>
    </location>
</feature>
<comment type="caution">
    <text evidence="7">The sequence shown here is derived from an EMBL/GenBank/DDBJ whole genome shotgun (WGS) entry which is preliminary data.</text>
</comment>
<evidence type="ECO:0000259" key="6">
    <source>
        <dbReference type="Pfam" id="PF04932"/>
    </source>
</evidence>
<keyword evidence="2 5" id="KW-0812">Transmembrane</keyword>
<evidence type="ECO:0000256" key="3">
    <source>
        <dbReference type="ARBA" id="ARBA00022989"/>
    </source>
</evidence>
<dbReference type="Pfam" id="PF04932">
    <property type="entry name" value="Wzy_C"/>
    <property type="match status" value="1"/>
</dbReference>
<feature type="transmembrane region" description="Helical" evidence="5">
    <location>
        <begin position="126"/>
        <end position="144"/>
    </location>
</feature>
<evidence type="ECO:0000256" key="1">
    <source>
        <dbReference type="ARBA" id="ARBA00004141"/>
    </source>
</evidence>
<comment type="subcellular location">
    <subcellularLocation>
        <location evidence="1">Membrane</location>
        <topology evidence="1">Multi-pass membrane protein</topology>
    </subcellularLocation>
</comment>
<protein>
    <submittedName>
        <fullName evidence="7">Inorganic carbon (HCO3(-)) transporter</fullName>
    </submittedName>
</protein>
<dbReference type="PANTHER" id="PTHR37422">
    <property type="entry name" value="TEICHURONIC ACID BIOSYNTHESIS PROTEIN TUAE"/>
    <property type="match status" value="1"/>
</dbReference>
<feature type="transmembrane region" description="Helical" evidence="5">
    <location>
        <begin position="174"/>
        <end position="191"/>
    </location>
</feature>
<dbReference type="InterPro" id="IPR051533">
    <property type="entry name" value="WaaL-like"/>
</dbReference>
<dbReference type="RefSeq" id="WP_307068876.1">
    <property type="nucleotide sequence ID" value="NZ_JAUSUP010000007.1"/>
</dbReference>
<feature type="transmembrane region" description="Helical" evidence="5">
    <location>
        <begin position="198"/>
        <end position="214"/>
    </location>
</feature>
<feature type="transmembrane region" description="Helical" evidence="5">
    <location>
        <begin position="7"/>
        <end position="29"/>
    </location>
</feature>
<name>A0ABU0DV92_9BACI</name>
<gene>
    <name evidence="7" type="ORF">J2R98_002212</name>
</gene>
<sequence>MYSRWFTWLLTVFVVFFPIMIVPYFDVFYSTLIKYIYLLLFVLVFWVVVLVRLMFKSIEIPLLKSRAEHVMLLFLLLAGVATYFSVDPYTSLWGREYKFLGYLAWVSFASMFFFTYHFIPQRKQLLTIQLIVISSIPVALYGIFQHFWMNLLLEEPIEREFIKSWAFFDNSNHFGTYAMLMLMFLFIVYLMSNQTKYMTMWLMIGVIIFIALLYTSARAGWIGLLAGALVITGFMIIKRRDLLKRWTVMLTALFVTMVIIDFTEDHFVLGEFMSVGEDARQVVEQEPGDAPARWQFWVISVELMAENFWTGTGPSTFNQVYYDAIGVEDGRHDNSHNEFVEVGLTLGVPALMVYVVFLSLIFWKGVSASRVTEGNEQLLTVLLLASVVSYLVKVMFNVSVIPVAPFFFVVLGMIWRRASQAK</sequence>
<reference evidence="7 8" key="1">
    <citation type="submission" date="2023-07" db="EMBL/GenBank/DDBJ databases">
        <title>Genomic Encyclopedia of Type Strains, Phase IV (KMG-IV): sequencing the most valuable type-strain genomes for metagenomic binning, comparative biology and taxonomic classification.</title>
        <authorList>
            <person name="Goeker M."/>
        </authorList>
    </citation>
    <scope>NUCLEOTIDE SEQUENCE [LARGE SCALE GENOMIC DNA]</scope>
    <source>
        <strain evidence="7 8">DSM 15448</strain>
    </source>
</reference>
<feature type="transmembrane region" description="Helical" evidence="5">
    <location>
        <begin position="398"/>
        <end position="415"/>
    </location>
</feature>
<evidence type="ECO:0000256" key="2">
    <source>
        <dbReference type="ARBA" id="ARBA00022692"/>
    </source>
</evidence>
<dbReference type="InterPro" id="IPR007016">
    <property type="entry name" value="O-antigen_ligase-rel_domated"/>
</dbReference>